<evidence type="ECO:0000256" key="1">
    <source>
        <dbReference type="SAM" id="MobiDB-lite"/>
    </source>
</evidence>
<dbReference type="GeneID" id="22910710"/>
<accession>A0A023BCP6</accession>
<feature type="compositionally biased region" description="Pro residues" evidence="1">
    <location>
        <begin position="469"/>
        <end position="500"/>
    </location>
</feature>
<dbReference type="RefSeq" id="XP_011128846.1">
    <property type="nucleotide sequence ID" value="XM_011130544.1"/>
</dbReference>
<dbReference type="Proteomes" id="UP000019763">
    <property type="component" value="Unassembled WGS sequence"/>
</dbReference>
<dbReference type="VEuPathDB" id="CryptoDB:GNI_012130"/>
<gene>
    <name evidence="2" type="ORF">GNI_012130</name>
</gene>
<dbReference type="EMBL" id="AFNH02000089">
    <property type="protein sequence ID" value="EZG85053.1"/>
    <property type="molecule type" value="Genomic_DNA"/>
</dbReference>
<proteinExistence type="predicted"/>
<comment type="caution">
    <text evidence="2">The sequence shown here is derived from an EMBL/GenBank/DDBJ whole genome shotgun (WGS) entry which is preliminary data.</text>
</comment>
<feature type="compositionally biased region" description="Low complexity" evidence="1">
    <location>
        <begin position="501"/>
        <end position="510"/>
    </location>
</feature>
<feature type="region of interest" description="Disordered" evidence="1">
    <location>
        <begin position="809"/>
        <end position="831"/>
    </location>
</feature>
<dbReference type="AlphaFoldDB" id="A0A023BCP6"/>
<organism evidence="2 3">
    <name type="scientific">Gregarina niphandrodes</name>
    <name type="common">Septate eugregarine</name>
    <dbReference type="NCBI Taxonomy" id="110365"/>
    <lineage>
        <taxon>Eukaryota</taxon>
        <taxon>Sar</taxon>
        <taxon>Alveolata</taxon>
        <taxon>Apicomplexa</taxon>
        <taxon>Conoidasida</taxon>
        <taxon>Gregarinasina</taxon>
        <taxon>Eugregarinorida</taxon>
        <taxon>Gregarinidae</taxon>
        <taxon>Gregarina</taxon>
    </lineage>
</organism>
<feature type="compositionally biased region" description="Polar residues" evidence="1">
    <location>
        <begin position="519"/>
        <end position="528"/>
    </location>
</feature>
<feature type="region of interest" description="Disordered" evidence="1">
    <location>
        <begin position="454"/>
        <end position="535"/>
    </location>
</feature>
<keyword evidence="3" id="KW-1185">Reference proteome</keyword>
<reference evidence="2" key="1">
    <citation type="submission" date="2013-12" db="EMBL/GenBank/DDBJ databases">
        <authorList>
            <person name="Omoto C.K."/>
            <person name="Sibley D."/>
            <person name="Venepally P."/>
            <person name="Hadjithomas M."/>
            <person name="Karamycheva S."/>
            <person name="Brunk B."/>
            <person name="Roos D."/>
            <person name="Caler E."/>
            <person name="Lorenzi H."/>
        </authorList>
    </citation>
    <scope>NUCLEOTIDE SEQUENCE</scope>
</reference>
<feature type="compositionally biased region" description="Low complexity" evidence="1">
    <location>
        <begin position="455"/>
        <end position="468"/>
    </location>
</feature>
<sequence length="831" mass="93056">MVTESLPEQTWPPVVSWTEPCNEPECLAEAPLEPSMKIPLKASSELLMDDPREPLMETSPEVPLGPPAEVSTEPLVEVSRKPFVEAELEPRMGVRCQPLTEALKPLLLTLTDTWPEPSVAVSTQPLVVTRPELLVEPGPRRGVEDRPEPTASREPWVMPEREARPELVTKASREPLMEASRELLVRAPEACPPPSVEAWAGHDLVAHVLKECLEEEKTRKPSLTGREERRIVSLAGDAILKGLAKVRNDVPISNLSISDFECFSWKWLKLALLMRANGQQEPTGTFTDLITQLEEFVSRPIGLSDTWFLAGVLQRFLGHGCLSRWLPRGLASNCDWGCRRLIFRVSFPNDVLRLPETEDCIKRVCAISKLDWWLRQAKRNIRIDEETWTSFERPAELSRIQRNLGKRTFDAAIETMRVLIQPPSYLSNLQYIACLLKYIEISPPKIRWARRSETSRSSLPSSSSSVPPEAVPPESVPPEAVPPETVPPEAVPPETVPPEAVPSSSVASSSQSLVDPRSWVNTNSSIDPNKSVDRDRSISAEMATFMALTLNECAERERTENSVLTEAEKGSVARFAAYTLRRVISSVGEKSVSGRGRSVRANPFNNCKWRWLCLVGLMNDYLEPNLFHELIADCEKRASRPKHVSPLWYLACRMQVSLSPREIAAGFNSCLKALPAWWTSSSSIYQDHFPHDFGELPMSEMSARLIAFSSRAAHWLASGLPRFRLTPKTWSRTPNRDVVDVFHTVLGQVRFSQMINLIKPKLCKLGHTPLVIGQATDKTIMEAVLKYAKVDRRLSLAFCKAWQCDVTRPDGTTSDSSGDEPPTKRKSLSGV</sequence>
<evidence type="ECO:0000313" key="2">
    <source>
        <dbReference type="EMBL" id="EZG85053.1"/>
    </source>
</evidence>
<dbReference type="OrthoDB" id="6621371at2759"/>
<protein>
    <submittedName>
        <fullName evidence="2">Uncharacterized protein</fullName>
    </submittedName>
</protein>
<evidence type="ECO:0000313" key="3">
    <source>
        <dbReference type="Proteomes" id="UP000019763"/>
    </source>
</evidence>
<name>A0A023BCP6_GRENI</name>